<dbReference type="GO" id="GO:0007064">
    <property type="term" value="P:mitotic sister chromatid cohesion"/>
    <property type="evidence" value="ECO:0007669"/>
    <property type="project" value="InterPro"/>
</dbReference>
<reference evidence="7" key="1">
    <citation type="submission" date="2024-01" db="EMBL/GenBank/DDBJ databases">
        <authorList>
            <person name="Webb A."/>
        </authorList>
    </citation>
    <scope>NUCLEOTIDE SEQUENCE</scope>
    <source>
        <strain evidence="7">Pm1</strain>
    </source>
</reference>
<evidence type="ECO:0000256" key="2">
    <source>
        <dbReference type="ARBA" id="ARBA00022618"/>
    </source>
</evidence>
<evidence type="ECO:0000256" key="6">
    <source>
        <dbReference type="SAM" id="MobiDB-lite"/>
    </source>
</evidence>
<dbReference type="GO" id="GO:0051301">
    <property type="term" value="P:cell division"/>
    <property type="evidence" value="ECO:0007669"/>
    <property type="project" value="UniProtKB-KW"/>
</dbReference>
<name>A0AAV1V2P8_9STRA</name>
<feature type="region of interest" description="Disordered" evidence="6">
    <location>
        <begin position="1285"/>
        <end position="1318"/>
    </location>
</feature>
<keyword evidence="2" id="KW-0132">Cell division</keyword>
<feature type="compositionally biased region" description="Polar residues" evidence="6">
    <location>
        <begin position="1382"/>
        <end position="1391"/>
    </location>
</feature>
<dbReference type="InterPro" id="IPR039776">
    <property type="entry name" value="Pds5"/>
</dbReference>
<dbReference type="Pfam" id="PF20168">
    <property type="entry name" value="PDS5"/>
    <property type="match status" value="1"/>
</dbReference>
<dbReference type="GO" id="GO:0006281">
    <property type="term" value="P:DNA repair"/>
    <property type="evidence" value="ECO:0007669"/>
    <property type="project" value="TreeGrafter"/>
</dbReference>
<gene>
    <name evidence="7" type="ORF">PM001_LOCUS26021</name>
</gene>
<keyword evidence="4" id="KW-0539">Nucleus</keyword>
<comment type="subcellular location">
    <subcellularLocation>
        <location evidence="1">Nucleus</location>
    </subcellularLocation>
</comment>
<evidence type="ECO:0000256" key="4">
    <source>
        <dbReference type="ARBA" id="ARBA00023242"/>
    </source>
</evidence>
<comment type="caution">
    <text evidence="7">The sequence shown here is derived from an EMBL/GenBank/DDBJ whole genome shotgun (WGS) entry which is preliminary data.</text>
</comment>
<protein>
    <recommendedName>
        <fullName evidence="9">Sister chromatid cohesion protein PDS5</fullName>
    </recommendedName>
</protein>
<dbReference type="PANTHER" id="PTHR12663">
    <property type="entry name" value="ANDROGEN INDUCED INHIBITOR OF PROLIFERATION AS3 / PDS5-RELATED"/>
    <property type="match status" value="1"/>
</dbReference>
<evidence type="ECO:0000256" key="1">
    <source>
        <dbReference type="ARBA" id="ARBA00004123"/>
    </source>
</evidence>
<keyword evidence="3" id="KW-0498">Mitosis</keyword>
<dbReference type="Proteomes" id="UP001162060">
    <property type="component" value="Unassembled WGS sequence"/>
</dbReference>
<dbReference type="CDD" id="cd19953">
    <property type="entry name" value="PDS5"/>
    <property type="match status" value="1"/>
</dbReference>
<keyword evidence="5" id="KW-0131">Cell cycle</keyword>
<feature type="region of interest" description="Disordered" evidence="6">
    <location>
        <begin position="1"/>
        <end position="60"/>
    </location>
</feature>
<feature type="compositionally biased region" description="Polar residues" evidence="6">
    <location>
        <begin position="33"/>
        <end position="57"/>
    </location>
</feature>
<dbReference type="EMBL" id="CAKLBY020000259">
    <property type="protein sequence ID" value="CAK7940871.1"/>
    <property type="molecule type" value="Genomic_DNA"/>
</dbReference>
<evidence type="ECO:0000313" key="7">
    <source>
        <dbReference type="EMBL" id="CAK7940871.1"/>
    </source>
</evidence>
<feature type="region of interest" description="Disordered" evidence="6">
    <location>
        <begin position="1359"/>
        <end position="1417"/>
    </location>
</feature>
<dbReference type="GO" id="GO:0005634">
    <property type="term" value="C:nucleus"/>
    <property type="evidence" value="ECO:0007669"/>
    <property type="project" value="UniProtKB-SubCell"/>
</dbReference>
<dbReference type="InterPro" id="IPR011989">
    <property type="entry name" value="ARM-like"/>
</dbReference>
<feature type="compositionally biased region" description="Basic residues" evidence="6">
    <location>
        <begin position="14"/>
        <end position="27"/>
    </location>
</feature>
<dbReference type="GO" id="GO:0000785">
    <property type="term" value="C:chromatin"/>
    <property type="evidence" value="ECO:0007669"/>
    <property type="project" value="TreeGrafter"/>
</dbReference>
<dbReference type="InterPro" id="IPR016024">
    <property type="entry name" value="ARM-type_fold"/>
</dbReference>
<proteinExistence type="predicted"/>
<feature type="compositionally biased region" description="Basic and acidic residues" evidence="6">
    <location>
        <begin position="1368"/>
        <end position="1378"/>
    </location>
</feature>
<organism evidence="7 8">
    <name type="scientific">Peronospora matthiolae</name>
    <dbReference type="NCBI Taxonomy" id="2874970"/>
    <lineage>
        <taxon>Eukaryota</taxon>
        <taxon>Sar</taxon>
        <taxon>Stramenopiles</taxon>
        <taxon>Oomycota</taxon>
        <taxon>Peronosporomycetes</taxon>
        <taxon>Peronosporales</taxon>
        <taxon>Peronosporaceae</taxon>
        <taxon>Peronospora</taxon>
    </lineage>
</organism>
<sequence length="1425" mass="157472">MAPRKTRASSTTTGRKRRAAAPRRHRQAATAPSTTSETKSGTVDSDSTIPTQISNPSRILDNIDSDSLKTTTTGILSGRFFSQVKSTDQSALSKRLQLTWTTLQQLPNKQQRRDDAIIGDAHVAEQLNLVAAELVQQPIIGHEDPTVRSLVACCVVELLRVASPESPFRSDEVLYRVFQLLLEQLRALATASTSTYYLYVLESLAAVKSCALAVGCHFTVDKDEDEVLVQLFQALFTTIQRGHSVKIAHLMLSILVTCMEEAGAVEQPLLDTILSQLVSQEEAEERAGNVDDDADGGGDAAGWSSCRLARELIQRTSDVLQNPLSTRLNSLLIDTTGQFSGSQKTAELKEHLDTLIYDVHTINPSLLLYVLPNVCLKLQADDVATRSGAVALMGKLFASPHADYGHQYMKNFCEFLGRFRDASKQIRMQMIQVCVTIWERKADLASLLEKEFMLRLSDPEWEVRQLVVHELCDFAANCLGVISETCLRAVAERMKDKKVTLRKETMTGLSQVYSTHISAYWELDEAEEKGLLPLSHHNVSAIDVKKLGWIPDYVLKCYAYPQQELKLRVIQLLDDFLLPKALSERARTNGLLFIFQALDSTSREALRRIFRERAKCQEVCRHFVEFKAQQRHKELPTGTETGALRENATQQLRKGLAPLFSDISGLDKLLDRLSTWKDHSVFKHLGVLCDYSKSQQDIRHARDQLVRCVGSKTPLGELLKKVCRKLSLLTLNRASVAALLDVLIAKEGRLSKEYRSAVDLMVMTSSELPELFAPFIHSKVSAILTQSKDDPIESESDEEDIVSKDPRVILGALHVLASCPHHRVVASDGDDAPAADEGRNMPSAALVDRLHSFCIGDSNVEAQKFNNAKESQAAKLAAIVLSRFNGGKDDLAGLVSKLCSKERIGCADNSGAAAALQSLGVFAKRCSYIFSEDRPLFLRLWTHLLNGLIGKGNQASAPATPGSKARNHKGSRLPAIKLAEVRSLAIKVAVNLIVYCGPVRDSSTWLDEGVQLIKLLFGILRSDGTAYASTPSLCAKLRAAASCGLMKVMRIRQLETSMSVSEWHLLGYTMQDSNEDVRRKFLKKLTSHLIKHSVQHQHKYLSYLALAATDSNTGLKKAARNLLKVGVERMRRAFDAASVCESDEFSSPGQTGNDARSMSALMVPEYALPYVIHLLAHHPAYPVKLVETTPSYTVMQSDQWSDQQAYLGFFLDGLVSANAAAADNIAFLLQLLTKLSQCHDVSNPDDINIYPLLDSAVTLLKKKIKKQSNLKPFPGRIYLPKHLFSPGRPSTLATPGGRKEPEAPESLETTKAPRRPRLSASLSPIKAMDVTAHFMKINSPCESSLLQSTMKKRKRQLLEADGSYSDTEEAKNDAEGARKLLTASSRRQSLLGSDRPRKRTFADDPSEIGAEADTHIGIQRHLAAN</sequence>
<dbReference type="PANTHER" id="PTHR12663:SF0">
    <property type="entry name" value="PRECOCIOUS DISSOCIATION OF SISTERS 5, ISOFORM A"/>
    <property type="match status" value="1"/>
</dbReference>
<accession>A0AAV1V2P8</accession>
<dbReference type="SUPFAM" id="SSF48371">
    <property type="entry name" value="ARM repeat"/>
    <property type="match status" value="1"/>
</dbReference>
<evidence type="ECO:0000256" key="3">
    <source>
        <dbReference type="ARBA" id="ARBA00022776"/>
    </source>
</evidence>
<evidence type="ECO:0008006" key="9">
    <source>
        <dbReference type="Google" id="ProtNLM"/>
    </source>
</evidence>
<evidence type="ECO:0000313" key="8">
    <source>
        <dbReference type="Proteomes" id="UP001162060"/>
    </source>
</evidence>
<dbReference type="Gene3D" id="1.25.10.10">
    <property type="entry name" value="Leucine-rich Repeat Variant"/>
    <property type="match status" value="1"/>
</dbReference>
<evidence type="ECO:0000256" key="5">
    <source>
        <dbReference type="ARBA" id="ARBA00023306"/>
    </source>
</evidence>